<name>A0ABM7T9N8_9CLOT</name>
<dbReference type="EMBL" id="AP024849">
    <property type="protein sequence ID" value="BCZ48422.1"/>
    <property type="molecule type" value="Genomic_DNA"/>
</dbReference>
<evidence type="ECO:0008006" key="3">
    <source>
        <dbReference type="Google" id="ProtNLM"/>
    </source>
</evidence>
<dbReference type="RefSeq" id="WP_224034685.1">
    <property type="nucleotide sequence ID" value="NZ_AP024849.1"/>
</dbReference>
<evidence type="ECO:0000313" key="2">
    <source>
        <dbReference type="Proteomes" id="UP000824633"/>
    </source>
</evidence>
<dbReference type="Proteomes" id="UP000824633">
    <property type="component" value="Chromosome"/>
</dbReference>
<gene>
    <name evidence="1" type="ORF">psyc5s11_44890</name>
</gene>
<proteinExistence type="predicted"/>
<reference evidence="2" key="1">
    <citation type="submission" date="2021-07" db="EMBL/GenBank/DDBJ databases">
        <title>Complete genome sequencing of a Clostridium isolate.</title>
        <authorList>
            <person name="Ueki A."/>
            <person name="Tonouchi A."/>
        </authorList>
    </citation>
    <scope>NUCLEOTIDE SEQUENCE [LARGE SCALE GENOMIC DNA]</scope>
    <source>
        <strain evidence="2">C5S11</strain>
    </source>
</reference>
<sequence length="62" mass="6791">MNNIGIVSDVNNNVARVTLQDMDNAVTDWLPINSINISVGDQVVICFYNQNLKDGVIVEKVG</sequence>
<dbReference type="Gene3D" id="2.40.50.230">
    <property type="entry name" value="Gp5 N-terminal domain"/>
    <property type="match status" value="1"/>
</dbReference>
<dbReference type="InterPro" id="IPR037026">
    <property type="entry name" value="Vgr_OB-fold_dom_sf"/>
</dbReference>
<keyword evidence="2" id="KW-1185">Reference proteome</keyword>
<protein>
    <recommendedName>
        <fullName evidence="3">Phage protein</fullName>
    </recommendedName>
</protein>
<evidence type="ECO:0000313" key="1">
    <source>
        <dbReference type="EMBL" id="BCZ48422.1"/>
    </source>
</evidence>
<organism evidence="1 2">
    <name type="scientific">Clostridium gelidum</name>
    <dbReference type="NCBI Taxonomy" id="704125"/>
    <lineage>
        <taxon>Bacteria</taxon>
        <taxon>Bacillati</taxon>
        <taxon>Bacillota</taxon>
        <taxon>Clostridia</taxon>
        <taxon>Eubacteriales</taxon>
        <taxon>Clostridiaceae</taxon>
        <taxon>Clostridium</taxon>
    </lineage>
</organism>
<accession>A0ABM7T9N8</accession>